<keyword evidence="11 17" id="KW-0406">Ion transport</keyword>
<dbReference type="InterPro" id="IPR044564">
    <property type="entry name" value="Na_chnl_inactivation_gate"/>
</dbReference>
<feature type="chain" id="PRO_5033982586" description="Sodium channel protein" evidence="20">
    <location>
        <begin position="18"/>
        <end position="1799"/>
    </location>
</feature>
<evidence type="ECO:0000259" key="23">
    <source>
        <dbReference type="Pfam" id="PF11933"/>
    </source>
</evidence>
<evidence type="ECO:0000256" key="20">
    <source>
        <dbReference type="SAM" id="SignalP"/>
    </source>
</evidence>
<keyword evidence="18" id="KW-0175">Coiled coil</keyword>
<comment type="caution">
    <text evidence="17">Lacks conserved residue(s) required for the propagation of feature annotation.</text>
</comment>
<feature type="region of interest" description="Disordered" evidence="19">
    <location>
        <begin position="1759"/>
        <end position="1799"/>
    </location>
</feature>
<dbReference type="InterPro" id="IPR010526">
    <property type="entry name" value="Na_trans_assoc_dom"/>
</dbReference>
<evidence type="ECO:0000256" key="13">
    <source>
        <dbReference type="ARBA" id="ARBA00023157"/>
    </source>
</evidence>
<feature type="transmembrane region" description="Helical" evidence="17">
    <location>
        <begin position="119"/>
        <end position="139"/>
    </location>
</feature>
<evidence type="ECO:0000256" key="1">
    <source>
        <dbReference type="ARBA" id="ARBA00004651"/>
    </source>
</evidence>
<organism evidence="25">
    <name type="scientific">Castor canadensis</name>
    <name type="common">American beaver</name>
    <dbReference type="NCBI Taxonomy" id="51338"/>
    <lineage>
        <taxon>Eukaryota</taxon>
        <taxon>Metazoa</taxon>
        <taxon>Chordata</taxon>
        <taxon>Craniata</taxon>
        <taxon>Vertebrata</taxon>
        <taxon>Euteleostomi</taxon>
        <taxon>Mammalia</taxon>
        <taxon>Eutheria</taxon>
        <taxon>Euarchontoglires</taxon>
        <taxon>Glires</taxon>
        <taxon>Rodentia</taxon>
        <taxon>Castorimorpha</taxon>
        <taxon>Castoridae</taxon>
        <taxon>Castor</taxon>
    </lineage>
</organism>
<keyword evidence="20" id="KW-0732">Signal</keyword>
<evidence type="ECO:0000256" key="8">
    <source>
        <dbReference type="ARBA" id="ARBA00022882"/>
    </source>
</evidence>
<feature type="transmembrane region" description="Helical" evidence="17">
    <location>
        <begin position="1510"/>
        <end position="1538"/>
    </location>
</feature>
<evidence type="ECO:0000256" key="12">
    <source>
        <dbReference type="ARBA" id="ARBA00023136"/>
    </source>
</evidence>
<comment type="function">
    <text evidence="17">Mediates the voltage-dependent sodium ion permeability of excitable membranes. Assuming opened or closed conformations in response to the voltage difference across the membrane, the protein forms a sodium-selective channel through which Na(+) ions may pass in accordance with their electrochemical gradient.</text>
</comment>
<feature type="transmembrane region" description="Helical" evidence="17">
    <location>
        <begin position="1393"/>
        <end position="1411"/>
    </location>
</feature>
<keyword evidence="12 17" id="KW-0472">Membrane</keyword>
<comment type="catalytic activity">
    <reaction evidence="16">
        <text>Na(+)(in) = Na(+)(out)</text>
        <dbReference type="Rhea" id="RHEA:34963"/>
        <dbReference type="ChEBI" id="CHEBI:29101"/>
    </reaction>
</comment>
<dbReference type="Pfam" id="PF06512">
    <property type="entry name" value="Na_trans_assoc"/>
    <property type="match status" value="1"/>
</dbReference>
<feature type="transmembrane region" description="Helical" evidence="17">
    <location>
        <begin position="1141"/>
        <end position="1161"/>
    </location>
</feature>
<protein>
    <recommendedName>
        <fullName evidence="17">Sodium channel protein</fullName>
    </recommendedName>
</protein>
<keyword evidence="13" id="KW-1015">Disulfide bond</keyword>
<feature type="transmembrane region" description="Helical" evidence="17">
    <location>
        <begin position="738"/>
        <end position="766"/>
    </location>
</feature>
<dbReference type="FunFam" id="1.20.120.350:FF:000002">
    <property type="entry name" value="Sodium channel protein"/>
    <property type="match status" value="1"/>
</dbReference>
<keyword evidence="2 17" id="KW-0813">Transport</keyword>
<dbReference type="PANTHER" id="PTHR10037">
    <property type="entry name" value="VOLTAGE-GATED CATION CHANNEL CALCIUM AND SODIUM"/>
    <property type="match status" value="1"/>
</dbReference>
<keyword evidence="9 17" id="KW-1133">Transmembrane helix</keyword>
<dbReference type="Pfam" id="PF11933">
    <property type="entry name" value="Na_trans_cytopl"/>
    <property type="match status" value="1"/>
</dbReference>
<evidence type="ECO:0000256" key="9">
    <source>
        <dbReference type="ARBA" id="ARBA00022989"/>
    </source>
</evidence>
<dbReference type="CDD" id="cd13433">
    <property type="entry name" value="Na_channel_gate"/>
    <property type="match status" value="1"/>
</dbReference>
<evidence type="ECO:0000313" key="25">
    <source>
        <dbReference type="Ensembl" id="ENSCCNP00000003619.1"/>
    </source>
</evidence>
<keyword evidence="15 17" id="KW-0407">Ion channel</keyword>
<feature type="transmembrane region" description="Helical" evidence="17">
    <location>
        <begin position="1614"/>
        <end position="1637"/>
    </location>
</feature>
<dbReference type="Pfam" id="PF24609">
    <property type="entry name" value="IQ_SCN5A_C"/>
    <property type="match status" value="1"/>
</dbReference>
<evidence type="ECO:0000256" key="18">
    <source>
        <dbReference type="SAM" id="Coils"/>
    </source>
</evidence>
<proteinExistence type="inferred from homology"/>
<keyword evidence="14 17" id="KW-0739">Sodium transport</keyword>
<dbReference type="InterPro" id="IPR005821">
    <property type="entry name" value="Ion_trans_dom"/>
</dbReference>
<dbReference type="Ensembl" id="ENSCCNT00000004750.1">
    <property type="protein sequence ID" value="ENSCCNP00000003619.1"/>
    <property type="gene ID" value="ENSCCNG00000003164.1"/>
</dbReference>
<keyword evidence="7" id="KW-0677">Repeat</keyword>
<feature type="region of interest" description="Disordered" evidence="19">
    <location>
        <begin position="454"/>
        <end position="500"/>
    </location>
</feature>
<dbReference type="GO" id="GO:0019228">
    <property type="term" value="P:neuronal action potential"/>
    <property type="evidence" value="ECO:0007669"/>
    <property type="project" value="TreeGrafter"/>
</dbReference>
<evidence type="ECO:0000256" key="15">
    <source>
        <dbReference type="ARBA" id="ARBA00023303"/>
    </source>
</evidence>
<comment type="similarity">
    <text evidence="17">Belongs to the sodium channel (TC 1.A.1.10) family.</text>
</comment>
<evidence type="ECO:0000256" key="10">
    <source>
        <dbReference type="ARBA" id="ARBA00023053"/>
    </source>
</evidence>
<evidence type="ECO:0000256" key="19">
    <source>
        <dbReference type="SAM" id="MobiDB-lite"/>
    </source>
</evidence>
<evidence type="ECO:0000256" key="7">
    <source>
        <dbReference type="ARBA" id="ARBA00022737"/>
    </source>
</evidence>
<feature type="transmembrane region" description="Helical" evidence="17">
    <location>
        <begin position="269"/>
        <end position="296"/>
    </location>
</feature>
<dbReference type="SUPFAM" id="SSF81324">
    <property type="entry name" value="Voltage-gated potassium channels"/>
    <property type="match status" value="4"/>
</dbReference>
<feature type="signal peptide" evidence="20">
    <location>
        <begin position="1"/>
        <end position="17"/>
    </location>
</feature>
<evidence type="ECO:0000256" key="3">
    <source>
        <dbReference type="ARBA" id="ARBA00022461"/>
    </source>
</evidence>
<evidence type="ECO:0000256" key="16">
    <source>
        <dbReference type="ARBA" id="ARBA00036239"/>
    </source>
</evidence>
<dbReference type="GO" id="GO:0005248">
    <property type="term" value="F:voltage-gated sodium channel activity"/>
    <property type="evidence" value="ECO:0007669"/>
    <property type="project" value="InterPro"/>
</dbReference>
<keyword evidence="4" id="KW-1003">Cell membrane</keyword>
<evidence type="ECO:0000256" key="2">
    <source>
        <dbReference type="ARBA" id="ARBA00022448"/>
    </source>
</evidence>
<dbReference type="Pfam" id="PF00520">
    <property type="entry name" value="Ion_trans"/>
    <property type="match status" value="4"/>
</dbReference>
<keyword evidence="10 17" id="KW-0915">Sodium</keyword>
<feature type="transmembrane region" description="Helical" evidence="17">
    <location>
        <begin position="655"/>
        <end position="676"/>
    </location>
</feature>
<feature type="transmembrane region" description="Helical" evidence="17">
    <location>
        <begin position="1311"/>
        <end position="1335"/>
    </location>
</feature>
<keyword evidence="5" id="KW-0597">Phosphoprotein</keyword>
<dbReference type="InterPro" id="IPR024583">
    <property type="entry name" value="Na_trans_cytopl"/>
</dbReference>
<feature type="transmembrane region" description="Helical" evidence="17">
    <location>
        <begin position="96"/>
        <end position="113"/>
    </location>
</feature>
<feature type="transmembrane region" description="Helical" evidence="17">
    <location>
        <begin position="619"/>
        <end position="643"/>
    </location>
</feature>
<feature type="domain" description="Voltage-gated Na+ ion channel cytoplasmic" evidence="23">
    <location>
        <begin position="425"/>
        <end position="577"/>
    </location>
</feature>
<keyword evidence="6 17" id="KW-0812">Transmembrane</keyword>
<feature type="compositionally biased region" description="Basic and acidic residues" evidence="19">
    <location>
        <begin position="463"/>
        <end position="477"/>
    </location>
</feature>
<evidence type="ECO:0000256" key="11">
    <source>
        <dbReference type="ARBA" id="ARBA00023065"/>
    </source>
</evidence>
<dbReference type="FunFam" id="1.10.287.70:FF:000003">
    <property type="entry name" value="Sodium channel protein"/>
    <property type="match status" value="1"/>
</dbReference>
<accession>A0A8C0W6Z6</accession>
<feature type="domain" description="Ion transport" evidence="21">
    <location>
        <begin position="1"/>
        <end position="302"/>
    </location>
</feature>
<feature type="region of interest" description="Disordered" evidence="19">
    <location>
        <begin position="984"/>
        <end position="1028"/>
    </location>
</feature>
<feature type="transmembrane region" description="Helical" evidence="17">
    <location>
        <begin position="1423"/>
        <end position="1441"/>
    </location>
</feature>
<dbReference type="GO" id="GO:0086010">
    <property type="term" value="P:membrane depolarization during action potential"/>
    <property type="evidence" value="ECO:0007669"/>
    <property type="project" value="TreeGrafter"/>
</dbReference>
<keyword evidence="8 17" id="KW-0851">Voltage-gated channel</keyword>
<dbReference type="FunFam" id="1.20.120.350:FF:000005">
    <property type="entry name" value="Sodium channel protein"/>
    <property type="match status" value="1"/>
</dbReference>
<feature type="domain" description="Sodium ion transport-associated" evidence="22">
    <location>
        <begin position="865"/>
        <end position="1067"/>
    </location>
</feature>
<feature type="transmembrane region" description="Helical" evidence="17">
    <location>
        <begin position="1074"/>
        <end position="1092"/>
    </location>
</feature>
<feature type="transmembrane region" description="Helical" evidence="17">
    <location>
        <begin position="1190"/>
        <end position="1216"/>
    </location>
</feature>
<evidence type="ECO:0000256" key="17">
    <source>
        <dbReference type="RuleBase" id="RU361132"/>
    </source>
</evidence>
<evidence type="ECO:0000259" key="22">
    <source>
        <dbReference type="Pfam" id="PF06512"/>
    </source>
</evidence>
<gene>
    <name evidence="25" type="primary">LOC109675004</name>
</gene>
<dbReference type="InterPro" id="IPR043203">
    <property type="entry name" value="VGCC_Ca_Na"/>
</dbReference>
<comment type="subcellular location">
    <subcellularLocation>
        <location evidence="1 17">Cell membrane</location>
        <topology evidence="1 17">Multi-pass membrane protein</topology>
    </subcellularLocation>
</comment>
<evidence type="ECO:0000256" key="5">
    <source>
        <dbReference type="ARBA" id="ARBA00022553"/>
    </source>
</evidence>
<dbReference type="InterPro" id="IPR058542">
    <property type="entry name" value="IQ_SCN5A_C"/>
</dbReference>
<feature type="transmembrane region" description="Helical" evidence="17">
    <location>
        <begin position="1113"/>
        <end position="1135"/>
    </location>
</feature>
<feature type="transmembrane region" description="Helical" evidence="17">
    <location>
        <begin position="825"/>
        <end position="851"/>
    </location>
</feature>
<dbReference type="PRINTS" id="PR00170">
    <property type="entry name" value="NACHANNEL"/>
</dbReference>
<dbReference type="FunFam" id="1.10.287.70:FF:000001">
    <property type="entry name" value="Sodium channel protein"/>
    <property type="match status" value="1"/>
</dbReference>
<evidence type="ECO:0000256" key="6">
    <source>
        <dbReference type="ARBA" id="ARBA00022692"/>
    </source>
</evidence>
<feature type="transmembrane region" description="Helical" evidence="17">
    <location>
        <begin position="1448"/>
        <end position="1473"/>
    </location>
</feature>
<evidence type="ECO:0000256" key="14">
    <source>
        <dbReference type="ARBA" id="ARBA00023201"/>
    </source>
</evidence>
<feature type="domain" description="Ion transport" evidence="21">
    <location>
        <begin position="1392"/>
        <end position="1647"/>
    </location>
</feature>
<evidence type="ECO:0000256" key="4">
    <source>
        <dbReference type="ARBA" id="ARBA00022475"/>
    </source>
</evidence>
<feature type="compositionally biased region" description="Basic residues" evidence="19">
    <location>
        <begin position="369"/>
        <end position="378"/>
    </location>
</feature>
<dbReference type="Gene3D" id="1.20.120.350">
    <property type="entry name" value="Voltage-gated potassium channels. Chain C"/>
    <property type="match status" value="4"/>
</dbReference>
<sequence length="1799" mass="203560">MLIMCTILTNCVFMTLSNPPEWTKNVEYTFTGIYTFESFIKILARGFCLEDFTFLRDPWNWLDFSVIVMAYVTEFVSLGNVSALRTFRVLRALKTISVIPGLKTIVGALIQSVKKLSDVMILTVFCLSVFALIGLQLFMGNLRNKCLQWPPSDSAFETNTTSYFNGTVASNGTFVNVTMSTFNWKDYIADDSHFYVLDGQKDPLLCGNGSDAGQCPEGYICVKAGRNPNYGYTSFDTFSWAFLSLFRLMTQDYWENLYQLTLRAAGKTYMIFFVLVIFLGSFYLVNLILAVVAMAYEEQNQATLEEAEQKEAEFQQMLEQLKKQQEEAQAVAAASAASRDFSGIGGLGELLESSSEASKLSSKSAKEWRNRRKKRRQREHVEGNRDGDRFPKSESEDSVKRRSFLFSMDGNRLTGDKKFCSPHQSLLSIRGSLFSPRRNSKTSIFSFRGRAKDVGSENDFADDEHSTFEDSESRRDSLFVPRRHGERRNSNVSQASMSSRMVPGLPANGKMHSTVDCNGVVSLVGGPSALTSPTGQIQPEGTTTETEVRKRRLSSYQISMEMLEDSSGRQRAMSIASILTNTMEELEESRQKCPPCWYRFANVFLIWDCCDSWLKVKHLVNLIVMDPFVDLAITICIVLNTLFMAMEHYPMTDQFSSVLTVGNLVFTGIFTAEMVLKIIAMDPYYYFQEGWNIFDGIIVSLSLMELGLANVEGLSVLRSFRLLRVFKLAKSWPTLNMLIKIIGNSVGALGNLTLVLAIIVFIFAVVGMQLFGKSYKECVCKINDDCELPRWHMNDFFHSFLIVFRVLCGEWIETMWDCMEVAGQAMCLIVFMLVMVIGNLVVLNLFLALLLSSFSSDNLAATDDDNEMNNLQIAVGRMQKGIDYVKNKIRECFQKAFLRKPKVIEIHEGNKIDRCMSNNTGIEISKELNYLKDGNGTTSGVGTGSSVEKYVIDENDYMSFINNPSLTVTVPIAVGESDFENLNTEEFSSESELEESKEKLNATSSSEGSTVDVAPPREGEQAEIEPEEDLKPEACFTEGCIKKFPFCQVSTEEGKGKIWWNLRKTCYSIVEHNWFETFIVFMILLSSGALAFEDIYIEQRKTIKTMLEYADKVFTYIFILEMLLKWVAYGFQTYFTNAWCWLDFLIVDVSLVSLVATALGYSELGAIKSLRTLRALRPLRALSRFEGMRVVVNALVGAIPSIMNVLLVCLIFWLIFSIMGVNLFAGKFYHCVNMTTGNTFDVREVNNLSDCQALGKQARWKNVKVNFDNVGAGYLALLQVATFKGWMDIMYAAVDSRDVKLQPVYEENLYMYLYFVIFIIFGSFFTLNLFIGVIIDNFNQQKKKISQDIFMTEEQKKYYNAMKKLGSKKPQKPIPRPANKFQGMVFDFVTRQVFDISIMILICLNMVTMMVETDDQSKYMTLVLSRINLVFIVLFTGEFVLKLISLRYYYFTIGWNIFDFVVVILSIVGMFLAELIEKYFVSPTLFRVIRLARIGCILRLIKGAKGIRTLLFALMMSLPALFNIGLLLFLVMFIYAIFGMSNFAYVKKEAGIDDMFNFETFGNSMICLFQITTSAGWDGLLAPILNSGPPDCDPDAIHPGSSVKGDCGNPSVGIFFFVSYIIISFLVVVNMYIAVILENFSVATEESAEPLSEDDFEMFYEVGRSLILMDSVHRILKLSDFGSCAWTSSSIAKPNKVQLIAMDLPMVPCFGSVHGVKPFQVSYEPITTTLKRKQEEVSAAIIQRNYRCYLLKQRLKSISIPSTTSPPSYDSVTKPDKEKFEKDKPEKDSKGKEGRENQK</sequence>
<reference evidence="25" key="1">
    <citation type="submission" date="2023-09" db="UniProtKB">
        <authorList>
            <consortium name="Ensembl"/>
        </authorList>
    </citation>
    <scope>IDENTIFICATION</scope>
</reference>
<feature type="compositionally biased region" description="Polar residues" evidence="19">
    <location>
        <begin position="490"/>
        <end position="499"/>
    </location>
</feature>
<keyword evidence="3 17" id="KW-0894">Sodium channel</keyword>
<feature type="domain" description="Ion transport" evidence="21">
    <location>
        <begin position="627"/>
        <end position="858"/>
    </location>
</feature>
<dbReference type="FunFam" id="1.20.120.350:FF:000003">
    <property type="entry name" value="Voltage-dependent sodium channel"/>
    <property type="match status" value="1"/>
</dbReference>
<feature type="compositionally biased region" description="Basic and acidic residues" evidence="19">
    <location>
        <begin position="1773"/>
        <end position="1799"/>
    </location>
</feature>
<evidence type="ECO:0000259" key="21">
    <source>
        <dbReference type="Pfam" id="PF00520"/>
    </source>
</evidence>
<dbReference type="InterPro" id="IPR001696">
    <property type="entry name" value="Na_channel_asu"/>
</dbReference>
<dbReference type="Gene3D" id="1.10.287.70">
    <property type="match status" value="4"/>
</dbReference>
<feature type="compositionally biased region" description="Low complexity" evidence="19">
    <location>
        <begin position="1759"/>
        <end position="1768"/>
    </location>
</feature>
<dbReference type="Gene3D" id="1.20.5.1190">
    <property type="entry name" value="iswi atpase"/>
    <property type="match status" value="1"/>
</dbReference>
<feature type="region of interest" description="Disordered" evidence="19">
    <location>
        <begin position="362"/>
        <end position="395"/>
    </location>
</feature>
<name>A0A8C0W6Z6_CASCN</name>
<dbReference type="GO" id="GO:0001518">
    <property type="term" value="C:voltage-gated sodium channel complex"/>
    <property type="evidence" value="ECO:0007669"/>
    <property type="project" value="UniProtKB-UniRule"/>
</dbReference>
<feature type="domain" description="SCN5A-like C-terminal IQ motif" evidence="24">
    <location>
        <begin position="1728"/>
        <end position="1757"/>
    </location>
</feature>
<dbReference type="FunFam" id="1.10.287.70:FF:000006">
    <property type="entry name" value="Sodium channel protein"/>
    <property type="match status" value="1"/>
</dbReference>
<dbReference type="InterPro" id="IPR027359">
    <property type="entry name" value="Volt_channel_dom_sf"/>
</dbReference>
<dbReference type="FunFam" id="1.20.120.350:FF:000004">
    <property type="entry name" value="Sodium channel protein"/>
    <property type="match status" value="1"/>
</dbReference>
<evidence type="ECO:0000259" key="24">
    <source>
        <dbReference type="Pfam" id="PF24609"/>
    </source>
</evidence>
<feature type="domain" description="Ion transport" evidence="21">
    <location>
        <begin position="1072"/>
        <end position="1344"/>
    </location>
</feature>
<feature type="compositionally biased region" description="Basic and acidic residues" evidence="19">
    <location>
        <begin position="379"/>
        <end position="395"/>
    </location>
</feature>
<feature type="coiled-coil region" evidence="18">
    <location>
        <begin position="293"/>
        <end position="334"/>
    </location>
</feature>
<dbReference type="PANTHER" id="PTHR10037:SF237">
    <property type="entry name" value="SODIUM CHANNEL PROTEIN TYPE 3 SUBUNIT ALPHA"/>
    <property type="match status" value="1"/>
</dbReference>
<feature type="transmembrane region" description="Helical" evidence="17">
    <location>
        <begin position="64"/>
        <end position="84"/>
    </location>
</feature>